<dbReference type="AlphaFoldDB" id="A0A2N3HRF0"/>
<reference evidence="1 2" key="1">
    <citation type="journal article" date="2017" name="Front. Microbiol.">
        <title>Labilibaculum manganireducens gen. nov., sp. nov. and Labilibaculum filiforme sp. nov., Novel Bacteroidetes Isolated from Subsurface Sediments of the Baltic Sea.</title>
        <authorList>
            <person name="Vandieken V."/>
            <person name="Marshall I.P."/>
            <person name="Niemann H."/>
            <person name="Engelen B."/>
            <person name="Cypionka H."/>
        </authorList>
    </citation>
    <scope>NUCLEOTIDE SEQUENCE [LARGE SCALE GENOMIC DNA]</scope>
    <source>
        <strain evidence="1 2">59.16B</strain>
    </source>
</reference>
<organism evidence="1 2">
    <name type="scientific">Labilibaculum filiforme</name>
    <dbReference type="NCBI Taxonomy" id="1940526"/>
    <lineage>
        <taxon>Bacteria</taxon>
        <taxon>Pseudomonadati</taxon>
        <taxon>Bacteroidota</taxon>
        <taxon>Bacteroidia</taxon>
        <taxon>Marinilabiliales</taxon>
        <taxon>Marinifilaceae</taxon>
        <taxon>Labilibaculum</taxon>
    </lineage>
</organism>
<comment type="caution">
    <text evidence="1">The sequence shown here is derived from an EMBL/GenBank/DDBJ whole genome shotgun (WGS) entry which is preliminary data.</text>
</comment>
<proteinExistence type="predicted"/>
<sequence length="107" mass="12244">MANGQELIVDHELFAEWYADHIHNLEEAYSSPILAHVEQDQFAGKYISNIENISLLKNLPKFPIVNQSIPIGSIPIWFNCKYYFGFRDVIISTIPEGEFHIRAPVVA</sequence>
<evidence type="ECO:0000313" key="1">
    <source>
        <dbReference type="EMBL" id="PKQ60623.1"/>
    </source>
</evidence>
<gene>
    <name evidence="1" type="ORF">BZG02_18715</name>
</gene>
<name>A0A2N3HRF0_9BACT</name>
<dbReference type="EMBL" id="MVDD01000023">
    <property type="protein sequence ID" value="PKQ60623.1"/>
    <property type="molecule type" value="Genomic_DNA"/>
</dbReference>
<keyword evidence="2" id="KW-1185">Reference proteome</keyword>
<accession>A0A2N3HRF0</accession>
<dbReference type="Proteomes" id="UP000233535">
    <property type="component" value="Unassembled WGS sequence"/>
</dbReference>
<protein>
    <submittedName>
        <fullName evidence="1">Uncharacterized protein</fullName>
    </submittedName>
</protein>
<evidence type="ECO:0000313" key="2">
    <source>
        <dbReference type="Proteomes" id="UP000233535"/>
    </source>
</evidence>